<sequence length="150" mass="15693">MDDETGSTTSRPLRALLRWLGAAAAIAGIVGVVFQVIEWAGSRGTPEARSSAGASPTVAAPTATASGDEQFVQAGQCVRNVGGAATVVYEISPCGPGTWRVLARIEQAVADEAQADAVCEAQAPGFMDYHYSNWTKRSDYLDVVFCVVPV</sequence>
<evidence type="ECO:0000256" key="1">
    <source>
        <dbReference type="SAM" id="Phobius"/>
    </source>
</evidence>
<gene>
    <name evidence="2" type="ORF">LAH08_05734</name>
</gene>
<dbReference type="EMBL" id="PYAA01000039">
    <property type="protein sequence ID" value="RAN94847.1"/>
    <property type="molecule type" value="Genomic_DNA"/>
</dbReference>
<proteinExistence type="predicted"/>
<accession>A0A328N2B8</accession>
<keyword evidence="1" id="KW-0812">Transmembrane</keyword>
<protein>
    <submittedName>
        <fullName evidence="2">Uncharacterized protein</fullName>
    </submittedName>
</protein>
<dbReference type="AlphaFoldDB" id="A0A328N2B8"/>
<comment type="caution">
    <text evidence="2">The sequence shown here is derived from an EMBL/GenBank/DDBJ whole genome shotgun (WGS) entry which is preliminary data.</text>
</comment>
<keyword evidence="1" id="KW-1133">Transmembrane helix</keyword>
<reference evidence="2 3" key="1">
    <citation type="submission" date="2018-03" db="EMBL/GenBank/DDBJ databases">
        <title>Defining the species Micromonospora saelicesensis and Micromonospora noduli under the framework of genomics.</title>
        <authorList>
            <person name="Riesco R."/>
            <person name="Trujillo M.E."/>
        </authorList>
    </citation>
    <scope>NUCLEOTIDE SEQUENCE [LARGE SCALE GENOMIC DNA]</scope>
    <source>
        <strain evidence="2 3">LAH08</strain>
    </source>
</reference>
<dbReference type="RefSeq" id="WP_112588498.1">
    <property type="nucleotide sequence ID" value="NZ_PYAA01000039.1"/>
</dbReference>
<name>A0A328N2B8_9ACTN</name>
<dbReference type="Proteomes" id="UP000248966">
    <property type="component" value="Unassembled WGS sequence"/>
</dbReference>
<organism evidence="2 3">
    <name type="scientific">Micromonospora noduli</name>
    <dbReference type="NCBI Taxonomy" id="709876"/>
    <lineage>
        <taxon>Bacteria</taxon>
        <taxon>Bacillati</taxon>
        <taxon>Actinomycetota</taxon>
        <taxon>Actinomycetes</taxon>
        <taxon>Micromonosporales</taxon>
        <taxon>Micromonosporaceae</taxon>
        <taxon>Micromonospora</taxon>
    </lineage>
</organism>
<evidence type="ECO:0000313" key="3">
    <source>
        <dbReference type="Proteomes" id="UP000248966"/>
    </source>
</evidence>
<evidence type="ECO:0000313" key="2">
    <source>
        <dbReference type="EMBL" id="RAN94847.1"/>
    </source>
</evidence>
<feature type="transmembrane region" description="Helical" evidence="1">
    <location>
        <begin position="16"/>
        <end position="37"/>
    </location>
</feature>
<keyword evidence="1" id="KW-0472">Membrane</keyword>